<dbReference type="AlphaFoldDB" id="A0A0S2KEE8"/>
<gene>
    <name evidence="5" type="ORF">PS2015_2060</name>
</gene>
<dbReference type="InterPro" id="IPR002018">
    <property type="entry name" value="CarbesteraseB"/>
</dbReference>
<dbReference type="InterPro" id="IPR029058">
    <property type="entry name" value="AB_hydrolase_fold"/>
</dbReference>
<keyword evidence="2 3" id="KW-0378">Hydrolase</keyword>
<dbReference type="PROSITE" id="PS00122">
    <property type="entry name" value="CARBOXYLESTERASE_B_1"/>
    <property type="match status" value="1"/>
</dbReference>
<dbReference type="Pfam" id="PF00135">
    <property type="entry name" value="COesterase"/>
    <property type="match status" value="1"/>
</dbReference>
<evidence type="ECO:0000313" key="6">
    <source>
        <dbReference type="Proteomes" id="UP000065641"/>
    </source>
</evidence>
<keyword evidence="6" id="KW-1185">Reference proteome</keyword>
<dbReference type="KEGG" id="pspi:PS2015_2060"/>
<dbReference type="SUPFAM" id="SSF53474">
    <property type="entry name" value="alpha/beta-Hydrolases"/>
    <property type="match status" value="1"/>
</dbReference>
<dbReference type="InterPro" id="IPR050309">
    <property type="entry name" value="Type-B_Carboxylest/Lipase"/>
</dbReference>
<accession>A0A0S2KEE8</accession>
<name>A0A0S2KEE8_9GAMM</name>
<dbReference type="InterPro" id="IPR019826">
    <property type="entry name" value="Carboxylesterase_B_AS"/>
</dbReference>
<dbReference type="Proteomes" id="UP000065641">
    <property type="component" value="Chromosome"/>
</dbReference>
<evidence type="ECO:0000256" key="2">
    <source>
        <dbReference type="ARBA" id="ARBA00022801"/>
    </source>
</evidence>
<dbReference type="Gene3D" id="3.40.50.1820">
    <property type="entry name" value="alpha/beta hydrolase"/>
    <property type="match status" value="2"/>
</dbReference>
<feature type="domain" description="Carboxylesterase type B" evidence="4">
    <location>
        <begin position="19"/>
        <end position="290"/>
    </location>
</feature>
<dbReference type="PANTHER" id="PTHR11559">
    <property type="entry name" value="CARBOXYLESTERASE"/>
    <property type="match status" value="1"/>
</dbReference>
<dbReference type="EMBL" id="CP013189">
    <property type="protein sequence ID" value="ALO46699.1"/>
    <property type="molecule type" value="Genomic_DNA"/>
</dbReference>
<organism evidence="5 6">
    <name type="scientific">Pseudohongiella spirulinae</name>
    <dbReference type="NCBI Taxonomy" id="1249552"/>
    <lineage>
        <taxon>Bacteria</taxon>
        <taxon>Pseudomonadati</taxon>
        <taxon>Pseudomonadota</taxon>
        <taxon>Gammaproteobacteria</taxon>
        <taxon>Pseudomonadales</taxon>
        <taxon>Pseudohongiellaceae</taxon>
        <taxon>Pseudohongiella</taxon>
    </lineage>
</organism>
<dbReference type="GO" id="GO:0016787">
    <property type="term" value="F:hydrolase activity"/>
    <property type="evidence" value="ECO:0007669"/>
    <property type="project" value="UniProtKB-KW"/>
</dbReference>
<comment type="similarity">
    <text evidence="1 3">Belongs to the type-B carboxylesterase/lipase family.</text>
</comment>
<protein>
    <recommendedName>
        <fullName evidence="3">Carboxylic ester hydrolase</fullName>
        <ecNumber evidence="3">3.1.1.-</ecNumber>
    </recommendedName>
</protein>
<evidence type="ECO:0000256" key="1">
    <source>
        <dbReference type="ARBA" id="ARBA00005964"/>
    </source>
</evidence>
<proteinExistence type="inferred from homology"/>
<dbReference type="ESTHER" id="9gamm-a0a0s2kee8">
    <property type="family name" value="Carb_B_Bacteria"/>
</dbReference>
<dbReference type="EC" id="3.1.1.-" evidence="3"/>
<evidence type="ECO:0000259" key="4">
    <source>
        <dbReference type="Pfam" id="PF00135"/>
    </source>
</evidence>
<evidence type="ECO:0000313" key="5">
    <source>
        <dbReference type="EMBL" id="ALO46699.1"/>
    </source>
</evidence>
<sequence length="482" mass="52123" precursor="true">MAILLLISTAAQAALPERIVTDKGAILGAALPLTGGSGVHEDVMSYRGIPYAAPPVGDLRWRPPQPAASWPGDRDAATFSPMCAQNFPSGRGNDRVQESGMSEDCLYLNVTTAAESPDARQPVLVWFHGGSLTSGWGNSHGPNSAPLPRRGLVVVSVNHRLGPLGYFSHPALSAESPQGVSGNYGSLDTIAALQWVQKNIAAFGGDPERVTIAGVSGGGEKVLFLMASPLAEGLFHRALVMSGGIANVPLQRTEQAGVDLLNRIGMQSTEQTLERMRAVPWQDLVTTASRREGRYRSVFTLDNWSLQGLAAQHDVPIILGMMGGEKEPDTSPPYIARAITPAVQDLSDVYAYVFTHLPYGWGSRGGLAYHGGDVSYLFGTLDNIAGHYGNLFRPRPRQDIPADPGIDARDEWVSDAMMSMIVQFASTGDPNLSDEDFARLGESWRWPKLDWIDQYLDIGTKPIVKTGWAFPGSDQQRPRYDE</sequence>
<dbReference type="STRING" id="1249552.PS2015_2060"/>
<evidence type="ECO:0000256" key="3">
    <source>
        <dbReference type="RuleBase" id="RU361235"/>
    </source>
</evidence>
<reference evidence="5 6" key="1">
    <citation type="submission" date="2015-11" db="EMBL/GenBank/DDBJ databases">
        <authorList>
            <person name="Zhang Y."/>
            <person name="Guo Z."/>
        </authorList>
    </citation>
    <scope>NUCLEOTIDE SEQUENCE [LARGE SCALE GENOMIC DNA]</scope>
    <source>
        <strain evidence="5 6">KCTC 32221</strain>
    </source>
</reference>